<feature type="compositionally biased region" description="Acidic residues" evidence="5">
    <location>
        <begin position="69"/>
        <end position="79"/>
    </location>
</feature>
<feature type="transmembrane region" description="Helical" evidence="6">
    <location>
        <begin position="260"/>
        <end position="278"/>
    </location>
</feature>
<dbReference type="GO" id="GO:0005524">
    <property type="term" value="F:ATP binding"/>
    <property type="evidence" value="ECO:0007669"/>
    <property type="project" value="InterPro"/>
</dbReference>
<evidence type="ECO:0000256" key="1">
    <source>
        <dbReference type="ARBA" id="ARBA00004141"/>
    </source>
</evidence>
<dbReference type="GO" id="GO:0016020">
    <property type="term" value="C:membrane"/>
    <property type="evidence" value="ECO:0007669"/>
    <property type="project" value="UniProtKB-SubCell"/>
</dbReference>
<dbReference type="Gene3D" id="1.20.1560.10">
    <property type="entry name" value="ABC transporter type 1, transmembrane domain"/>
    <property type="match status" value="1"/>
</dbReference>
<dbReference type="CDD" id="cd18583">
    <property type="entry name" value="ABC_6TM_HMT1"/>
    <property type="match status" value="1"/>
</dbReference>
<dbReference type="AlphaFoldDB" id="A0A9W4MLU0"/>
<dbReference type="PROSITE" id="PS50929">
    <property type="entry name" value="ABC_TM1F"/>
    <property type="match status" value="1"/>
</dbReference>
<dbReference type="PANTHER" id="PTHR24221">
    <property type="entry name" value="ATP-BINDING CASSETTE SUB-FAMILY B"/>
    <property type="match status" value="1"/>
</dbReference>
<keyword evidence="9" id="KW-1185">Reference proteome</keyword>
<organism evidence="8 9">
    <name type="scientific">Penicillium olsonii</name>
    <dbReference type="NCBI Taxonomy" id="99116"/>
    <lineage>
        <taxon>Eukaryota</taxon>
        <taxon>Fungi</taxon>
        <taxon>Dikarya</taxon>
        <taxon>Ascomycota</taxon>
        <taxon>Pezizomycotina</taxon>
        <taxon>Eurotiomycetes</taxon>
        <taxon>Eurotiomycetidae</taxon>
        <taxon>Eurotiales</taxon>
        <taxon>Aspergillaceae</taxon>
        <taxon>Penicillium</taxon>
    </lineage>
</organism>
<feature type="transmembrane region" description="Helical" evidence="6">
    <location>
        <begin position="342"/>
        <end position="364"/>
    </location>
</feature>
<evidence type="ECO:0000259" key="7">
    <source>
        <dbReference type="PROSITE" id="PS50929"/>
    </source>
</evidence>
<gene>
    <name evidence="8" type="ORF">POLS_LOCUS1819</name>
</gene>
<evidence type="ECO:0000313" key="9">
    <source>
        <dbReference type="Proteomes" id="UP001153618"/>
    </source>
</evidence>
<evidence type="ECO:0000256" key="4">
    <source>
        <dbReference type="ARBA" id="ARBA00023136"/>
    </source>
</evidence>
<evidence type="ECO:0000256" key="5">
    <source>
        <dbReference type="SAM" id="MobiDB-lite"/>
    </source>
</evidence>
<feature type="compositionally biased region" description="Basic and acidic residues" evidence="5">
    <location>
        <begin position="33"/>
        <end position="53"/>
    </location>
</feature>
<dbReference type="GO" id="GO:0140359">
    <property type="term" value="F:ABC-type transporter activity"/>
    <property type="evidence" value="ECO:0007669"/>
    <property type="project" value="InterPro"/>
</dbReference>
<dbReference type="PANTHER" id="PTHR24221:SF503">
    <property type="entry name" value="MITOCHONDRIAL POTASSIUM CHANNEL ATP-BINDING SUBUNIT"/>
    <property type="match status" value="1"/>
</dbReference>
<comment type="caution">
    <text evidence="8">The sequence shown here is derived from an EMBL/GenBank/DDBJ whole genome shotgun (WGS) entry which is preliminary data.</text>
</comment>
<dbReference type="SUPFAM" id="SSF90123">
    <property type="entry name" value="ABC transporter transmembrane region"/>
    <property type="match status" value="1"/>
</dbReference>
<reference evidence="8" key="1">
    <citation type="submission" date="2021-07" db="EMBL/GenBank/DDBJ databases">
        <authorList>
            <person name="Branca A.L. A."/>
        </authorList>
    </citation>
    <scope>NUCLEOTIDE SEQUENCE</scope>
</reference>
<dbReference type="InterPro" id="IPR039421">
    <property type="entry name" value="Type_1_exporter"/>
</dbReference>
<evidence type="ECO:0000313" key="8">
    <source>
        <dbReference type="EMBL" id="CAG7999663.1"/>
    </source>
</evidence>
<comment type="subcellular location">
    <subcellularLocation>
        <location evidence="1">Membrane</location>
        <topology evidence="1">Multi-pass membrane protein</topology>
    </subcellularLocation>
</comment>
<evidence type="ECO:0000256" key="6">
    <source>
        <dbReference type="SAM" id="Phobius"/>
    </source>
</evidence>
<keyword evidence="2 6" id="KW-0812">Transmembrane</keyword>
<dbReference type="EMBL" id="CAJVOS010000012">
    <property type="protein sequence ID" value="CAG7999663.1"/>
    <property type="molecule type" value="Genomic_DNA"/>
</dbReference>
<protein>
    <recommendedName>
        <fullName evidence="7">ABC transmembrane type-1 domain-containing protein</fullName>
    </recommendedName>
</protein>
<name>A0A9W4MLU0_PENOL</name>
<proteinExistence type="predicted"/>
<evidence type="ECO:0000256" key="3">
    <source>
        <dbReference type="ARBA" id="ARBA00022989"/>
    </source>
</evidence>
<dbReference type="InterPro" id="IPR036640">
    <property type="entry name" value="ABC1_TM_sf"/>
</dbReference>
<keyword evidence="4 6" id="KW-0472">Membrane</keyword>
<feature type="region of interest" description="Disordered" evidence="5">
    <location>
        <begin position="32"/>
        <end position="82"/>
    </location>
</feature>
<sequence length="445" mass="50567">MFSSKNQYYSRAYDALRILASSIFFISLKKRASSKERTTREKTQPHEDLKKAEPSSTKVSTGTSNTDLSDSDSESDSDEQGLQFRSKKLQQAGSWYKYVKEFQIFIPFLLPQENRAVQSCICIVLVCLTLIRALHVLVPHLLGLAVDQVSSNEEPLQALGLWMLFEVFNSESGLGYVEELAKTPLKQFSYRQITNAAFDHVMQLSMEFHSTCDSAEVMKAIEQGESLTGLLETIIVFIAPTFIDLVIACVYLGMRFNISASLAMAVASVSYISLEVWLSTWNFENRRALTKAKREETRVKHQAVQGWKRVALFSAFSHERARFGRLVDSQLLANKKWSQRDALLKATLGLMVPFTFVVLCCLILRDVSRGTASVGEFIFFTQYWETLINPLTFLSQHYRWLTSDLIDAERLLELLQTQPTVTDKETAQPLVIEKGEVKFQDVHFA</sequence>
<keyword evidence="3 6" id="KW-1133">Transmembrane helix</keyword>
<dbReference type="InterPro" id="IPR011527">
    <property type="entry name" value="ABC1_TM_dom"/>
</dbReference>
<accession>A0A9W4MLU0</accession>
<feature type="transmembrane region" description="Helical" evidence="6">
    <location>
        <begin position="234"/>
        <end position="253"/>
    </location>
</feature>
<evidence type="ECO:0000256" key="2">
    <source>
        <dbReference type="ARBA" id="ARBA00022692"/>
    </source>
</evidence>
<dbReference type="OrthoDB" id="6500128at2759"/>
<dbReference type="Proteomes" id="UP001153618">
    <property type="component" value="Unassembled WGS sequence"/>
</dbReference>
<dbReference type="Pfam" id="PF00664">
    <property type="entry name" value="ABC_membrane"/>
    <property type="match status" value="1"/>
</dbReference>
<feature type="domain" description="ABC transmembrane type-1" evidence="7">
    <location>
        <begin position="123"/>
        <end position="398"/>
    </location>
</feature>